<proteinExistence type="predicted"/>
<gene>
    <name evidence="2" type="ORF">BRM3_03005</name>
</gene>
<name>A0ABY6G2I5_9MICO</name>
<accession>A0ABY6G2I5</accession>
<feature type="region of interest" description="Disordered" evidence="1">
    <location>
        <begin position="319"/>
        <end position="381"/>
    </location>
</feature>
<dbReference type="RefSeq" id="WP_263594627.1">
    <property type="nucleotide sequence ID" value="NZ_CP107020.1"/>
</dbReference>
<dbReference type="Proteomes" id="UP001164305">
    <property type="component" value="Chromosome"/>
</dbReference>
<feature type="region of interest" description="Disordered" evidence="1">
    <location>
        <begin position="1"/>
        <end position="32"/>
    </location>
</feature>
<dbReference type="EMBL" id="CP107020">
    <property type="protein sequence ID" value="UYG17418.1"/>
    <property type="molecule type" value="Genomic_DNA"/>
</dbReference>
<keyword evidence="3" id="KW-1185">Reference proteome</keyword>
<sequence>MPDTSLIRGQDRLSDGRSASPRAHTASPVVEHPPGYVDGRLYSDATDPQVLLTAFDVAAYTQQARGRIEVDASAVEPLDERTRADLSYLWRLDAAGLSEMRAVLSSWTANEARVTAFLATWAYERYWFARGIRDVLAADGGPLPEPARRPLSSHLKSIYVSRLLPIVSPVWTTAIGETATAGHMARLAVQEASLRAAYRALLPRLSGEARRLVEEVVERREEIIRFFRLEAGARIRRSAAEAAAARVHLGGTWRPLRVVGVADADEVRAMTSIFDTAETRRELLDADAAIRDLLAEAPGAHGRGATASSLPRALAQMLGAPRDPDAPAGLLRRGAPAPGPEVHERTAPGMLHRLLSMSSRSRRDHLLPTDADTRKNHARGL</sequence>
<reference evidence="2" key="1">
    <citation type="submission" date="2022-10" db="EMBL/GenBank/DDBJ databases">
        <title>Whole-Genome Sequencing of Brachybacterium huguangmaarense BRM-3, Isolated from Betula schmidtii.</title>
        <authorList>
            <person name="Haam D."/>
        </authorList>
    </citation>
    <scope>NUCLEOTIDE SEQUENCE</scope>
    <source>
        <strain evidence="2">BRM-3</strain>
    </source>
</reference>
<feature type="compositionally biased region" description="Low complexity" evidence="1">
    <location>
        <begin position="350"/>
        <end position="359"/>
    </location>
</feature>
<organism evidence="2 3">
    <name type="scientific">Brachybacterium huguangmaarense</name>
    <dbReference type="NCBI Taxonomy" id="1652028"/>
    <lineage>
        <taxon>Bacteria</taxon>
        <taxon>Bacillati</taxon>
        <taxon>Actinomycetota</taxon>
        <taxon>Actinomycetes</taxon>
        <taxon>Micrococcales</taxon>
        <taxon>Dermabacteraceae</taxon>
        <taxon>Brachybacterium</taxon>
    </lineage>
</organism>
<evidence type="ECO:0000256" key="1">
    <source>
        <dbReference type="SAM" id="MobiDB-lite"/>
    </source>
</evidence>
<protein>
    <submittedName>
        <fullName evidence="2">Uncharacterized protein</fullName>
    </submittedName>
</protein>
<evidence type="ECO:0000313" key="3">
    <source>
        <dbReference type="Proteomes" id="UP001164305"/>
    </source>
</evidence>
<evidence type="ECO:0000313" key="2">
    <source>
        <dbReference type="EMBL" id="UYG17418.1"/>
    </source>
</evidence>
<feature type="compositionally biased region" description="Basic and acidic residues" evidence="1">
    <location>
        <begin position="364"/>
        <end position="375"/>
    </location>
</feature>